<feature type="transmembrane region" description="Helical" evidence="11">
    <location>
        <begin position="241"/>
        <end position="259"/>
    </location>
</feature>
<proteinExistence type="inferred from homology"/>
<accession>A0A506UDX4</accession>
<evidence type="ECO:0000256" key="4">
    <source>
        <dbReference type="ARBA" id="ARBA00022475"/>
    </source>
</evidence>
<dbReference type="UniPathway" id="UPA00232"/>
<organism evidence="13 14">
    <name type="scientific">Martelella alba</name>
    <dbReference type="NCBI Taxonomy" id="2590451"/>
    <lineage>
        <taxon>Bacteria</taxon>
        <taxon>Pseudomonadati</taxon>
        <taxon>Pseudomonadota</taxon>
        <taxon>Alphaproteobacteria</taxon>
        <taxon>Hyphomicrobiales</taxon>
        <taxon>Aurantimonadaceae</taxon>
        <taxon>Martelella</taxon>
    </lineage>
</organism>
<dbReference type="CDD" id="cd13959">
    <property type="entry name" value="PT_UbiA_COQ2"/>
    <property type="match status" value="1"/>
</dbReference>
<keyword evidence="6 11" id="KW-0808">Transferase</keyword>
<protein>
    <recommendedName>
        <fullName evidence="11 12">4-hydroxybenzoate octaprenyltransferase</fullName>
        <ecNumber evidence="11 12">2.5.1.39</ecNumber>
    </recommendedName>
    <alternativeName>
        <fullName evidence="11">4-HB polyprenyltransferase</fullName>
    </alternativeName>
</protein>
<sequence>MDQVREDDGRVFDAPSENFVYRLLPRWLWPYAQLARWDRPIGWQLLMWPCFWSAALAADVSANAGAFRPGQFIAHLILFFIGSVAMRGAGCTYNDLVDHKIDGKVARTRSRPLPSGRVTRFQAKLFIALQALAGLLVLLCFNGFTIGLAIVSLVVVAIYPFAKRFTDWPQLFLGLAFSWGALVGWAAVFGSLSFAPVLLYVGAVAWTIGYDTIYAHQDKEDDALIGVRSTARLFAENTKPWLLGLYGLTLALTALAFALAGVGAFAWFGLVIAAAMMAYQITVLDIDDGDQCLRLFKFNFYVGLVVFLGLTIAALVA</sequence>
<evidence type="ECO:0000256" key="12">
    <source>
        <dbReference type="NCBIfam" id="TIGR01474"/>
    </source>
</evidence>
<dbReference type="GO" id="GO:0005886">
    <property type="term" value="C:plasma membrane"/>
    <property type="evidence" value="ECO:0007669"/>
    <property type="project" value="UniProtKB-SubCell"/>
</dbReference>
<evidence type="ECO:0000256" key="9">
    <source>
        <dbReference type="ARBA" id="ARBA00022989"/>
    </source>
</evidence>
<dbReference type="AlphaFoldDB" id="A0A506UDX4"/>
<gene>
    <name evidence="11" type="primary">ubiA</name>
    <name evidence="13" type="ORF">FJU08_05035</name>
</gene>
<evidence type="ECO:0000256" key="5">
    <source>
        <dbReference type="ARBA" id="ARBA00022519"/>
    </source>
</evidence>
<comment type="cofactor">
    <cofactor evidence="1 11">
        <name>Mg(2+)</name>
        <dbReference type="ChEBI" id="CHEBI:18420"/>
    </cofactor>
</comment>
<feature type="transmembrane region" description="Helical" evidence="11">
    <location>
        <begin position="126"/>
        <end position="159"/>
    </location>
</feature>
<comment type="function">
    <text evidence="11">Catalyzes the prenylation of para-hydroxybenzoate (PHB) with an all-trans polyprenyl group. Mediates the second step in the final reaction sequence of ubiquinone-8 (UQ-8) biosynthesis, which is the condensation of the polyisoprenoid side chain with PHB, generating the first membrane-bound Q intermediate 3-octaprenyl-4-hydroxybenzoate.</text>
</comment>
<comment type="caution">
    <text evidence="13">The sequence shown here is derived from an EMBL/GenBank/DDBJ whole genome shotgun (WGS) entry which is preliminary data.</text>
</comment>
<dbReference type="Gene3D" id="1.10.357.140">
    <property type="entry name" value="UbiA prenyltransferase"/>
    <property type="match status" value="1"/>
</dbReference>
<dbReference type="PANTHER" id="PTHR11048">
    <property type="entry name" value="PRENYLTRANSFERASES"/>
    <property type="match status" value="1"/>
</dbReference>
<dbReference type="InterPro" id="IPR039653">
    <property type="entry name" value="Prenyltransferase"/>
</dbReference>
<keyword evidence="11" id="KW-0460">Magnesium</keyword>
<dbReference type="EMBL" id="VHLG01000002">
    <property type="protein sequence ID" value="TPW32633.1"/>
    <property type="molecule type" value="Genomic_DNA"/>
</dbReference>
<keyword evidence="8 11" id="KW-0812">Transmembrane</keyword>
<evidence type="ECO:0000256" key="10">
    <source>
        <dbReference type="ARBA" id="ARBA00023136"/>
    </source>
</evidence>
<feature type="transmembrane region" description="Helical" evidence="11">
    <location>
        <begin position="265"/>
        <end position="286"/>
    </location>
</feature>
<evidence type="ECO:0000256" key="3">
    <source>
        <dbReference type="ARBA" id="ARBA00005985"/>
    </source>
</evidence>
<comment type="subcellular location">
    <subcellularLocation>
        <location evidence="11">Cell inner membrane</location>
        <topology evidence="11">Multi-pass membrane protein</topology>
    </subcellularLocation>
    <subcellularLocation>
        <location evidence="2">Membrane</location>
        <topology evidence="2">Multi-pass membrane protein</topology>
    </subcellularLocation>
</comment>
<dbReference type="InterPro" id="IPR006370">
    <property type="entry name" value="HB_polyprenyltransferase-like"/>
</dbReference>
<evidence type="ECO:0000256" key="7">
    <source>
        <dbReference type="ARBA" id="ARBA00022688"/>
    </source>
</evidence>
<dbReference type="FunFam" id="1.20.120.1780:FF:000001">
    <property type="entry name" value="4-hydroxybenzoate octaprenyltransferase"/>
    <property type="match status" value="1"/>
</dbReference>
<evidence type="ECO:0000256" key="6">
    <source>
        <dbReference type="ARBA" id="ARBA00022679"/>
    </source>
</evidence>
<keyword evidence="5 11" id="KW-0997">Cell inner membrane</keyword>
<dbReference type="EC" id="2.5.1.39" evidence="11 12"/>
<dbReference type="OrthoDB" id="9782418at2"/>
<evidence type="ECO:0000256" key="1">
    <source>
        <dbReference type="ARBA" id="ARBA00001946"/>
    </source>
</evidence>
<evidence type="ECO:0000313" key="14">
    <source>
        <dbReference type="Proteomes" id="UP000318801"/>
    </source>
</evidence>
<evidence type="ECO:0000256" key="11">
    <source>
        <dbReference type="HAMAP-Rule" id="MF_01635"/>
    </source>
</evidence>
<dbReference type="InterPro" id="IPR000537">
    <property type="entry name" value="UbiA_prenyltransferase"/>
</dbReference>
<dbReference type="FunFam" id="1.10.357.140:FF:000008">
    <property type="entry name" value="4-hydroxybenzoate octaprenyltransferase"/>
    <property type="match status" value="1"/>
</dbReference>
<dbReference type="PANTHER" id="PTHR11048:SF28">
    <property type="entry name" value="4-HYDROXYBENZOATE POLYPRENYLTRANSFERASE, MITOCHONDRIAL"/>
    <property type="match status" value="1"/>
</dbReference>
<dbReference type="GO" id="GO:0006744">
    <property type="term" value="P:ubiquinone biosynthetic process"/>
    <property type="evidence" value="ECO:0007669"/>
    <property type="project" value="UniProtKB-UniRule"/>
</dbReference>
<feature type="transmembrane region" description="Helical" evidence="11">
    <location>
        <begin position="72"/>
        <end position="90"/>
    </location>
</feature>
<dbReference type="InterPro" id="IPR030470">
    <property type="entry name" value="UbiA_prenylTrfase_CS"/>
</dbReference>
<keyword evidence="4 11" id="KW-1003">Cell membrane</keyword>
<evidence type="ECO:0000256" key="8">
    <source>
        <dbReference type="ARBA" id="ARBA00022692"/>
    </source>
</evidence>
<feature type="transmembrane region" description="Helical" evidence="11">
    <location>
        <begin position="298"/>
        <end position="316"/>
    </location>
</feature>
<dbReference type="GO" id="GO:0008412">
    <property type="term" value="F:4-hydroxybenzoate polyprenyltransferase activity"/>
    <property type="evidence" value="ECO:0007669"/>
    <property type="project" value="UniProtKB-UniRule"/>
</dbReference>
<dbReference type="PROSITE" id="PS00943">
    <property type="entry name" value="UBIA"/>
    <property type="match status" value="1"/>
</dbReference>
<comment type="catalytic activity">
    <reaction evidence="11">
        <text>all-trans-octaprenyl diphosphate + 4-hydroxybenzoate = 4-hydroxy-3-(all-trans-octaprenyl)benzoate + diphosphate</text>
        <dbReference type="Rhea" id="RHEA:27782"/>
        <dbReference type="ChEBI" id="CHEBI:1617"/>
        <dbReference type="ChEBI" id="CHEBI:17879"/>
        <dbReference type="ChEBI" id="CHEBI:33019"/>
        <dbReference type="ChEBI" id="CHEBI:57711"/>
        <dbReference type="EC" id="2.5.1.39"/>
    </reaction>
</comment>
<dbReference type="InterPro" id="IPR044878">
    <property type="entry name" value="UbiA_sf"/>
</dbReference>
<dbReference type="Gene3D" id="1.20.120.1780">
    <property type="entry name" value="UbiA prenyltransferase"/>
    <property type="match status" value="1"/>
</dbReference>
<reference evidence="13 14" key="1">
    <citation type="submission" date="2019-06" db="EMBL/GenBank/DDBJ databases">
        <authorList>
            <person name="Li M."/>
        </authorList>
    </citation>
    <scope>NUCLEOTIDE SEQUENCE [LARGE SCALE GENOMIC DNA]</scope>
    <source>
        <strain evidence="13 14">BGMRC2036</strain>
    </source>
</reference>
<keyword evidence="9 11" id="KW-1133">Transmembrane helix</keyword>
<dbReference type="NCBIfam" id="TIGR01474">
    <property type="entry name" value="ubiA_proteo"/>
    <property type="match status" value="1"/>
</dbReference>
<comment type="similarity">
    <text evidence="3 11">Belongs to the UbiA prenyltransferase family.</text>
</comment>
<evidence type="ECO:0000256" key="2">
    <source>
        <dbReference type="ARBA" id="ARBA00004141"/>
    </source>
</evidence>
<evidence type="ECO:0000313" key="13">
    <source>
        <dbReference type="EMBL" id="TPW32633.1"/>
    </source>
</evidence>
<keyword evidence="7 11" id="KW-0831">Ubiquinone biosynthesis</keyword>
<keyword evidence="10 11" id="KW-0472">Membrane</keyword>
<name>A0A506UDX4_9HYPH</name>
<feature type="transmembrane region" description="Helical" evidence="11">
    <location>
        <begin position="41"/>
        <end position="60"/>
    </location>
</feature>
<keyword evidence="14" id="KW-1185">Reference proteome</keyword>
<comment type="pathway">
    <text evidence="11">Cofactor biosynthesis; ubiquinone biosynthesis.</text>
</comment>
<dbReference type="RefSeq" id="WP_141148140.1">
    <property type="nucleotide sequence ID" value="NZ_VHLG01000002.1"/>
</dbReference>
<dbReference type="HAMAP" id="MF_01635">
    <property type="entry name" value="UbiA"/>
    <property type="match status" value="1"/>
</dbReference>
<dbReference type="Proteomes" id="UP000318801">
    <property type="component" value="Unassembled WGS sequence"/>
</dbReference>
<dbReference type="Pfam" id="PF01040">
    <property type="entry name" value="UbiA"/>
    <property type="match status" value="1"/>
</dbReference>